<dbReference type="NCBIfam" id="NF041024">
    <property type="entry name" value="acVLRF1_NCBI"/>
    <property type="match status" value="1"/>
</dbReference>
<proteinExistence type="predicted"/>
<evidence type="ECO:0000313" key="3">
    <source>
        <dbReference type="Proteomes" id="UP001500218"/>
    </source>
</evidence>
<keyword evidence="2" id="KW-0378">Hydrolase</keyword>
<reference evidence="2 3" key="1">
    <citation type="journal article" date="2019" name="Int. J. Syst. Evol. Microbiol.">
        <title>The Global Catalogue of Microorganisms (GCM) 10K type strain sequencing project: providing services to taxonomists for standard genome sequencing and annotation.</title>
        <authorList>
            <consortium name="The Broad Institute Genomics Platform"/>
            <consortium name="The Broad Institute Genome Sequencing Center for Infectious Disease"/>
            <person name="Wu L."/>
            <person name="Ma J."/>
        </authorList>
    </citation>
    <scope>NUCLEOTIDE SEQUENCE [LARGE SCALE GENOMIC DNA]</scope>
    <source>
        <strain evidence="2 3">JCM 13250</strain>
    </source>
</reference>
<keyword evidence="3" id="KW-1185">Reference proteome</keyword>
<dbReference type="GO" id="GO:0016787">
    <property type="term" value="F:hydrolase activity"/>
    <property type="evidence" value="ECO:0007669"/>
    <property type="project" value="UniProtKB-KW"/>
</dbReference>
<dbReference type="SUPFAM" id="SSF53137">
    <property type="entry name" value="Translational machinery components"/>
    <property type="match status" value="1"/>
</dbReference>
<accession>A0ABN2LK28</accession>
<gene>
    <name evidence="2" type="ORF">GCM10009682_11590</name>
</gene>
<sequence>MSGRPAGPRWVEVDPARLPKWLATFSERHGTPVETIRGYAVELAAPDGSTAVLHPPPGAAAPASLAALVTDAAVVRRVGLLLARKGAVAVGVALGESLEASKVDSHYVQGRTAAGGWSQQRFARRRDNQAKAAAGDAADLVVRLLVPVVGNLAAVVTGGDRRAVDAVLADPRLAAVAALRAPRLLDVPEPRLVVLQEAARRARAVPILIDDRA</sequence>
<dbReference type="InterPro" id="IPR042226">
    <property type="entry name" value="eFR1_2_sf"/>
</dbReference>
<dbReference type="Proteomes" id="UP001500218">
    <property type="component" value="Unassembled WGS sequence"/>
</dbReference>
<feature type="domain" description="Actinobacteria/chloroflexi VLRF1 release factor" evidence="1">
    <location>
        <begin position="76"/>
        <end position="207"/>
    </location>
</feature>
<dbReference type="InterPro" id="IPR040783">
    <property type="entry name" value="VLRF1"/>
</dbReference>
<dbReference type="Gene3D" id="3.30.420.60">
    <property type="entry name" value="eRF1 domain 2"/>
    <property type="match status" value="1"/>
</dbReference>
<evidence type="ECO:0000259" key="1">
    <source>
        <dbReference type="Pfam" id="PF18859"/>
    </source>
</evidence>
<protein>
    <submittedName>
        <fullName evidence="2">AcVLRF1 family peptidyl-tRNA hydrolase</fullName>
    </submittedName>
</protein>
<comment type="caution">
    <text evidence="2">The sequence shown here is derived from an EMBL/GenBank/DDBJ whole genome shotgun (WGS) entry which is preliminary data.</text>
</comment>
<dbReference type="EMBL" id="BAAALT010000028">
    <property type="protein sequence ID" value="GAA1791286.1"/>
    <property type="molecule type" value="Genomic_DNA"/>
</dbReference>
<dbReference type="RefSeq" id="WP_344127010.1">
    <property type="nucleotide sequence ID" value="NZ_BAAALT010000028.1"/>
</dbReference>
<evidence type="ECO:0000313" key="2">
    <source>
        <dbReference type="EMBL" id="GAA1791286.1"/>
    </source>
</evidence>
<name>A0ABN2LK28_9ACTN</name>
<dbReference type="Pfam" id="PF18859">
    <property type="entry name" value="acVLRF1"/>
    <property type="match status" value="1"/>
</dbReference>
<organism evidence="2 3">
    <name type="scientific">Luedemannella flava</name>
    <dbReference type="NCBI Taxonomy" id="349316"/>
    <lineage>
        <taxon>Bacteria</taxon>
        <taxon>Bacillati</taxon>
        <taxon>Actinomycetota</taxon>
        <taxon>Actinomycetes</taxon>
        <taxon>Micromonosporales</taxon>
        <taxon>Micromonosporaceae</taxon>
        <taxon>Luedemannella</taxon>
    </lineage>
</organism>